<comment type="caution">
    <text evidence="2">The sequence shown here is derived from an EMBL/GenBank/DDBJ whole genome shotgun (WGS) entry which is preliminary data.</text>
</comment>
<reference evidence="2 3" key="1">
    <citation type="submission" date="2020-12" db="EMBL/GenBank/DDBJ databases">
        <title>YIM B01967 draft genome.</title>
        <authorList>
            <person name="Yan X."/>
        </authorList>
    </citation>
    <scope>NUCLEOTIDE SEQUENCE [LARGE SCALE GENOMIC DNA]</scope>
    <source>
        <strain evidence="2 3">YIM B01967</strain>
    </source>
</reference>
<gene>
    <name evidence="2" type="ORF">JFL43_03740</name>
</gene>
<keyword evidence="1" id="KW-0812">Transmembrane</keyword>
<dbReference type="EMBL" id="JAEOAH010000004">
    <property type="protein sequence ID" value="MBK3493984.1"/>
    <property type="molecule type" value="Genomic_DNA"/>
</dbReference>
<organism evidence="2 3">
    <name type="scientific">Viridibacillus soli</name>
    <dbReference type="NCBI Taxonomy" id="2798301"/>
    <lineage>
        <taxon>Bacteria</taxon>
        <taxon>Bacillati</taxon>
        <taxon>Bacillota</taxon>
        <taxon>Bacilli</taxon>
        <taxon>Bacillales</taxon>
        <taxon>Caryophanaceae</taxon>
        <taxon>Viridibacillus</taxon>
    </lineage>
</organism>
<dbReference type="Proteomes" id="UP000618943">
    <property type="component" value="Unassembled WGS sequence"/>
</dbReference>
<proteinExistence type="predicted"/>
<keyword evidence="1" id="KW-1133">Transmembrane helix</keyword>
<evidence type="ECO:0000313" key="3">
    <source>
        <dbReference type="Proteomes" id="UP000618943"/>
    </source>
</evidence>
<keyword evidence="1" id="KW-0472">Membrane</keyword>
<evidence type="ECO:0000256" key="1">
    <source>
        <dbReference type="SAM" id="Phobius"/>
    </source>
</evidence>
<keyword evidence="3" id="KW-1185">Reference proteome</keyword>
<name>A0ABS1H3J9_9BACL</name>
<dbReference type="Gene3D" id="2.50.20.10">
    <property type="entry name" value="Lipoprotein localisation LolA/LolB/LppX"/>
    <property type="match status" value="1"/>
</dbReference>
<evidence type="ECO:0000313" key="2">
    <source>
        <dbReference type="EMBL" id="MBK3493984.1"/>
    </source>
</evidence>
<protein>
    <recommendedName>
        <fullName evidence="4">MucB/RseB N-terminal domain-containing protein</fullName>
    </recommendedName>
</protein>
<feature type="transmembrane region" description="Helical" evidence="1">
    <location>
        <begin position="5"/>
        <end position="22"/>
    </location>
</feature>
<evidence type="ECO:0008006" key="4">
    <source>
        <dbReference type="Google" id="ProtNLM"/>
    </source>
</evidence>
<dbReference type="RefSeq" id="WP_200748005.1">
    <property type="nucleotide sequence ID" value="NZ_JAEOAH010000004.1"/>
</dbReference>
<accession>A0ABS1H3J9</accession>
<sequence length="289" mass="33399">MKKRVAIFYSISIILIGIWLLINNNFSSTHNKTTDNTSTLKIGNKIKKDDIQGKMLNSIDYYNKVKGSFVIDNKSSNSNIEIEYFVDTKKNNSKTEGILEGSSIELVHNGSNNTRIEIDRTNKVFKVMKTVPPEDLSDIDENELDKSVKSRYEYGNDGVVYVFRNDPTYMGIASESLFPQETALWYLEDQSLWSIKKHTENILGREVVVIDGEFEDYYVKNRGATSYKLWVDIKTGILLQLEEYNNEEIINSLYTKSIEVDRKSFRQTNLNENIFNVTPPKGYKEMTRE</sequence>